<comment type="subcellular location">
    <subcellularLocation>
        <location evidence="1">Cell membrane</location>
        <topology evidence="1">Multi-pass membrane protein</topology>
    </subcellularLocation>
</comment>
<feature type="transmembrane region" description="Helical" evidence="6">
    <location>
        <begin position="155"/>
        <end position="174"/>
    </location>
</feature>
<keyword evidence="7" id="KW-0378">Hydrolase</keyword>
<dbReference type="PATRIC" id="fig|1414851.3.peg.783"/>
<proteinExistence type="predicted"/>
<organism evidence="7 8">
    <name type="scientific">Pelistega indica</name>
    <dbReference type="NCBI Taxonomy" id="1414851"/>
    <lineage>
        <taxon>Bacteria</taxon>
        <taxon>Pseudomonadati</taxon>
        <taxon>Pseudomonadota</taxon>
        <taxon>Betaproteobacteria</taxon>
        <taxon>Burkholderiales</taxon>
        <taxon>Alcaligenaceae</taxon>
        <taxon>Pelistega</taxon>
    </lineage>
</organism>
<feature type="transmembrane region" description="Helical" evidence="6">
    <location>
        <begin position="104"/>
        <end position="124"/>
    </location>
</feature>
<dbReference type="Proteomes" id="UP000018766">
    <property type="component" value="Unassembled WGS sequence"/>
</dbReference>
<feature type="transmembrane region" description="Helical" evidence="6">
    <location>
        <begin position="31"/>
        <end position="51"/>
    </location>
</feature>
<feature type="transmembrane region" description="Helical" evidence="6">
    <location>
        <begin position="204"/>
        <end position="222"/>
    </location>
</feature>
<keyword evidence="4 6" id="KW-1133">Transmembrane helix</keyword>
<dbReference type="EMBL" id="AYSV01000064">
    <property type="protein sequence ID" value="ETD72485.1"/>
    <property type="molecule type" value="Genomic_DNA"/>
</dbReference>
<keyword evidence="5 6" id="KW-0472">Membrane</keyword>
<accession>V8G7W8</accession>
<protein>
    <submittedName>
        <fullName evidence="7">Metal-dependent hydrolase</fullName>
    </submittedName>
</protein>
<dbReference type="RefSeq" id="WP_023950091.1">
    <property type="nucleotide sequence ID" value="NZ_CABMIG010000064.1"/>
</dbReference>
<evidence type="ECO:0000313" key="7">
    <source>
        <dbReference type="EMBL" id="ETD72485.1"/>
    </source>
</evidence>
<dbReference type="InterPro" id="IPR043428">
    <property type="entry name" value="LivM-like"/>
</dbReference>
<feature type="transmembrane region" description="Helical" evidence="6">
    <location>
        <begin position="80"/>
        <end position="97"/>
    </location>
</feature>
<dbReference type="GO" id="GO:0005886">
    <property type="term" value="C:plasma membrane"/>
    <property type="evidence" value="ECO:0007669"/>
    <property type="project" value="UniProtKB-SubCell"/>
</dbReference>
<name>V8G7W8_9BURK</name>
<evidence type="ECO:0000313" key="8">
    <source>
        <dbReference type="Proteomes" id="UP000018766"/>
    </source>
</evidence>
<evidence type="ECO:0000256" key="6">
    <source>
        <dbReference type="SAM" id="Phobius"/>
    </source>
</evidence>
<dbReference type="GO" id="GO:0015658">
    <property type="term" value="F:branched-chain amino acid transmembrane transporter activity"/>
    <property type="evidence" value="ECO:0007669"/>
    <property type="project" value="InterPro"/>
</dbReference>
<evidence type="ECO:0000256" key="2">
    <source>
        <dbReference type="ARBA" id="ARBA00022475"/>
    </source>
</evidence>
<evidence type="ECO:0000256" key="4">
    <source>
        <dbReference type="ARBA" id="ARBA00022989"/>
    </source>
</evidence>
<dbReference type="CDD" id="cd06581">
    <property type="entry name" value="TM_PBP1_LivM_like"/>
    <property type="match status" value="1"/>
</dbReference>
<evidence type="ECO:0000256" key="1">
    <source>
        <dbReference type="ARBA" id="ARBA00004651"/>
    </source>
</evidence>
<dbReference type="InterPro" id="IPR001851">
    <property type="entry name" value="ABC_transp_permease"/>
</dbReference>
<dbReference type="PANTHER" id="PTHR30482:SF10">
    <property type="entry name" value="HIGH-AFFINITY BRANCHED-CHAIN AMINO ACID TRANSPORT PROTEIN BRAE"/>
    <property type="match status" value="1"/>
</dbReference>
<reference evidence="7 8" key="1">
    <citation type="submission" date="2013-11" db="EMBL/GenBank/DDBJ databases">
        <title>Genomic analysis of Pelistega sp. HM-7.</title>
        <authorList>
            <person name="Kumbhare S.V."/>
            <person name="Shetty S.A."/>
            <person name="Sharma O."/>
            <person name="Dhotre D.P."/>
        </authorList>
    </citation>
    <scope>NUCLEOTIDE SEQUENCE [LARGE SCALE GENOMIC DNA]</scope>
    <source>
        <strain evidence="7 8">HM-7</strain>
    </source>
</reference>
<keyword evidence="8" id="KW-1185">Reference proteome</keyword>
<dbReference type="PANTHER" id="PTHR30482">
    <property type="entry name" value="HIGH-AFFINITY BRANCHED-CHAIN AMINO ACID TRANSPORT SYSTEM PERMEASE"/>
    <property type="match status" value="1"/>
</dbReference>
<dbReference type="GO" id="GO:0016787">
    <property type="term" value="F:hydrolase activity"/>
    <property type="evidence" value="ECO:0007669"/>
    <property type="project" value="UniProtKB-KW"/>
</dbReference>
<keyword evidence="2" id="KW-1003">Cell membrane</keyword>
<dbReference type="OrthoDB" id="5290247at2"/>
<evidence type="ECO:0000256" key="5">
    <source>
        <dbReference type="ARBA" id="ARBA00023136"/>
    </source>
</evidence>
<comment type="caution">
    <text evidence="7">The sequence shown here is derived from an EMBL/GenBank/DDBJ whole genome shotgun (WGS) entry which is preliminary data.</text>
</comment>
<gene>
    <name evidence="7" type="ORF">V757_03910</name>
</gene>
<dbReference type="Pfam" id="PF02653">
    <property type="entry name" value="BPD_transp_2"/>
    <property type="match status" value="1"/>
</dbReference>
<feature type="transmembrane region" description="Helical" evidence="6">
    <location>
        <begin position="242"/>
        <end position="266"/>
    </location>
</feature>
<keyword evidence="3 6" id="KW-0812">Transmembrane</keyword>
<evidence type="ECO:0000256" key="3">
    <source>
        <dbReference type="ARBA" id="ARBA00022692"/>
    </source>
</evidence>
<sequence length="342" mass="37135">MQRLVIGIFIALLAIIPLIPATPEFWINQLNTIGIASLVVVGLVILTGVAGMTSFGQAAFVGMGAYATAYLSTILGYSPWIGLLAGLCIAFVVAYVLGQITLRLSGHFLPLGTIALGLIFFYLFGNMDFLGRHDGIPGIVSIEVFGYSLLKARSIYYLIWIVVLIAICLSLNLLNSRTGRAIRSLKSGASMAESFGVNTQHYKMISFVYAALLASIAGWLYAHEQRAVSPSTFGLNYGIEYLFMAVIGGSVSIWGAILGAALVIILRDQIQAYTPYFFDEKVNVEIVIFGIMMVLILHHARDGLWPILARGVNKIFGDKTASVNTNLRFNEQAPALTQRPTS</sequence>
<dbReference type="AlphaFoldDB" id="V8G7W8"/>